<dbReference type="InterPro" id="IPR003673">
    <property type="entry name" value="CoA-Trfase_fam_III"/>
</dbReference>
<evidence type="ECO:0000256" key="2">
    <source>
        <dbReference type="SAM" id="MobiDB-lite"/>
    </source>
</evidence>
<dbReference type="RefSeq" id="WP_068746865.1">
    <property type="nucleotide sequence ID" value="NZ_LSRE01000049.1"/>
</dbReference>
<keyword evidence="1" id="KW-0808">Transferase</keyword>
<proteinExistence type="predicted"/>
<evidence type="ECO:0000313" key="4">
    <source>
        <dbReference type="Proteomes" id="UP000070409"/>
    </source>
</evidence>
<feature type="region of interest" description="Disordered" evidence="2">
    <location>
        <begin position="354"/>
        <end position="386"/>
    </location>
</feature>
<dbReference type="Gene3D" id="3.40.50.10540">
    <property type="entry name" value="Crotonobetainyl-coa:carnitine coa-transferase, domain 1"/>
    <property type="match status" value="1"/>
</dbReference>
<protein>
    <submittedName>
        <fullName evidence="3">Carnitine dehydratase</fullName>
    </submittedName>
</protein>
<sequence>MTAAPILDGIVVADFSRVLAGPLATVMLADLGADVIKVERPGAGDDTRRWGPPWTASTSAYFESANRSKRSVELDLDDPDDRAAARELVRRADVLVENFRTGALGDKGFGYDELAALNPRLVYCSVTGFGSDGGAALPGYDFLVQAVGGLMSITGDSDGDPMKVGVALVDVLTAKDAVAGILAALYERERSGLGQHVEVSLLSSLLGSLANQGANFLASGQSPMRMGNTHPSITPYETLRCRDGLLAVACGNDGQFARLAAAVGAAGLEQDPRFATNPERVRHRADLVRALEERLAAEDAEEWVRRLTAAGVPAGTVGDIASGFALAERLGLAPRIPVGDGAIDQVRNPIGFSRTPVTDYRRPPTLGEHNDAVRAELHTPDESRNH</sequence>
<organism evidence="3 4">
    <name type="scientific">Tsukamurella pseudospumae</name>
    <dbReference type="NCBI Taxonomy" id="239498"/>
    <lineage>
        <taxon>Bacteria</taxon>
        <taxon>Bacillati</taxon>
        <taxon>Actinomycetota</taxon>
        <taxon>Actinomycetes</taxon>
        <taxon>Mycobacteriales</taxon>
        <taxon>Tsukamurellaceae</taxon>
        <taxon>Tsukamurella</taxon>
    </lineage>
</organism>
<dbReference type="SUPFAM" id="SSF89796">
    <property type="entry name" value="CoA-transferase family III (CaiB/BaiF)"/>
    <property type="match status" value="1"/>
</dbReference>
<evidence type="ECO:0000256" key="1">
    <source>
        <dbReference type="ARBA" id="ARBA00022679"/>
    </source>
</evidence>
<dbReference type="Proteomes" id="UP000070409">
    <property type="component" value="Unassembled WGS sequence"/>
</dbReference>
<evidence type="ECO:0000313" key="3">
    <source>
        <dbReference type="EMBL" id="KXO89504.1"/>
    </source>
</evidence>
<dbReference type="EMBL" id="LSRE01000049">
    <property type="protein sequence ID" value="KXO89504.1"/>
    <property type="molecule type" value="Genomic_DNA"/>
</dbReference>
<dbReference type="InterPro" id="IPR044855">
    <property type="entry name" value="CoA-Trfase_III_dom3_sf"/>
</dbReference>
<feature type="compositionally biased region" description="Basic and acidic residues" evidence="2">
    <location>
        <begin position="368"/>
        <end position="386"/>
    </location>
</feature>
<dbReference type="Pfam" id="PF02515">
    <property type="entry name" value="CoA_transf_3"/>
    <property type="match status" value="1"/>
</dbReference>
<comment type="caution">
    <text evidence="3">The sequence shown here is derived from an EMBL/GenBank/DDBJ whole genome shotgun (WGS) entry which is preliminary data.</text>
</comment>
<keyword evidence="4" id="KW-1185">Reference proteome</keyword>
<reference evidence="3 4" key="1">
    <citation type="submission" date="2016-02" db="EMBL/GenBank/DDBJ databases">
        <authorList>
            <person name="Teng J.L."/>
            <person name="Tang Y."/>
            <person name="Huang Y."/>
            <person name="Guo F."/>
            <person name="Wei W."/>
            <person name="Chen J.H."/>
            <person name="Wong S.Y."/>
            <person name="Lau S.K."/>
            <person name="Woo P.C."/>
        </authorList>
    </citation>
    <scope>NUCLEOTIDE SEQUENCE [LARGE SCALE GENOMIC DNA]</scope>
    <source>
        <strain evidence="3 4">JCM 13375</strain>
    </source>
</reference>
<gene>
    <name evidence="3" type="ORF">AXK61_08650</name>
</gene>
<dbReference type="PANTHER" id="PTHR48207:SF3">
    <property type="entry name" value="SUCCINATE--HYDROXYMETHYLGLUTARATE COA-TRANSFERASE"/>
    <property type="match status" value="1"/>
</dbReference>
<dbReference type="InterPro" id="IPR023606">
    <property type="entry name" value="CoA-Trfase_III_dom_1_sf"/>
</dbReference>
<accession>A0A137YU47</accession>
<dbReference type="Gene3D" id="3.30.1540.10">
    <property type="entry name" value="formyl-coa transferase, domain 3"/>
    <property type="match status" value="1"/>
</dbReference>
<dbReference type="InterPro" id="IPR050483">
    <property type="entry name" value="CoA-transferase_III_domain"/>
</dbReference>
<name>A0A137YU47_9ACTN</name>
<dbReference type="PANTHER" id="PTHR48207">
    <property type="entry name" value="SUCCINATE--HYDROXYMETHYLGLUTARATE COA-TRANSFERASE"/>
    <property type="match status" value="1"/>
</dbReference>